<dbReference type="SMART" id="SM00271">
    <property type="entry name" value="DnaJ"/>
    <property type="match status" value="1"/>
</dbReference>
<accession>A0A3R7M4P3</accession>
<feature type="domain" description="J" evidence="3">
    <location>
        <begin position="40"/>
        <end position="108"/>
    </location>
</feature>
<feature type="region of interest" description="Disordered" evidence="1">
    <location>
        <begin position="589"/>
        <end position="637"/>
    </location>
</feature>
<keyword evidence="2" id="KW-0732">Signal</keyword>
<dbReference type="RefSeq" id="XP_029231704.1">
    <property type="nucleotide sequence ID" value="XM_029368141.1"/>
</dbReference>
<dbReference type="GeneID" id="40314814"/>
<gene>
    <name evidence="4" type="ORF">Tco025E_01203</name>
</gene>
<feature type="signal peptide" evidence="2">
    <location>
        <begin position="1"/>
        <end position="30"/>
    </location>
</feature>
<evidence type="ECO:0000313" key="5">
    <source>
        <dbReference type="Proteomes" id="UP000284403"/>
    </source>
</evidence>
<evidence type="ECO:0000256" key="2">
    <source>
        <dbReference type="SAM" id="SignalP"/>
    </source>
</evidence>
<protein>
    <submittedName>
        <fullName evidence="4">Putative chaperone DNAJ protein</fullName>
    </submittedName>
</protein>
<reference evidence="4 5" key="1">
    <citation type="journal article" date="2018" name="BMC Genomics">
        <title>Genomic comparison of Trypanosoma conorhini and Trypanosoma rangeli to Trypanosoma cruzi strains of high and low virulence.</title>
        <authorList>
            <person name="Bradwell K.R."/>
            <person name="Koparde V.N."/>
            <person name="Matveyev A.V."/>
            <person name="Serrano M.G."/>
            <person name="Alves J.M."/>
            <person name="Parikh H."/>
            <person name="Huang B."/>
            <person name="Lee V."/>
            <person name="Espinosa-Alvarez O."/>
            <person name="Ortiz P.A."/>
            <person name="Costa-Martins A.G."/>
            <person name="Teixeira M.M."/>
            <person name="Buck G.A."/>
        </authorList>
    </citation>
    <scope>NUCLEOTIDE SEQUENCE [LARGE SCALE GENOMIC DNA]</scope>
    <source>
        <strain evidence="4 5">025E</strain>
    </source>
</reference>
<dbReference type="FunFam" id="1.10.287.110:FF:000194">
    <property type="entry name" value="Putative DNAJ domain protein"/>
    <property type="match status" value="1"/>
</dbReference>
<organism evidence="4 5">
    <name type="scientific">Trypanosoma conorhini</name>
    <dbReference type="NCBI Taxonomy" id="83891"/>
    <lineage>
        <taxon>Eukaryota</taxon>
        <taxon>Discoba</taxon>
        <taxon>Euglenozoa</taxon>
        <taxon>Kinetoplastea</taxon>
        <taxon>Metakinetoplastina</taxon>
        <taxon>Trypanosomatida</taxon>
        <taxon>Trypanosomatidae</taxon>
        <taxon>Trypanosoma</taxon>
    </lineage>
</organism>
<evidence type="ECO:0000313" key="4">
    <source>
        <dbReference type="EMBL" id="RNF26498.1"/>
    </source>
</evidence>
<dbReference type="Gene3D" id="1.10.287.110">
    <property type="entry name" value="DnaJ domain"/>
    <property type="match status" value="1"/>
</dbReference>
<dbReference type="OrthoDB" id="445556at2759"/>
<dbReference type="SUPFAM" id="SSF46565">
    <property type="entry name" value="Chaperone J-domain"/>
    <property type="match status" value="1"/>
</dbReference>
<dbReference type="PANTHER" id="PTHR24074">
    <property type="entry name" value="CO-CHAPERONE PROTEIN DJLA"/>
    <property type="match status" value="1"/>
</dbReference>
<name>A0A3R7M4P3_9TRYP</name>
<dbReference type="AlphaFoldDB" id="A0A3R7M4P3"/>
<feature type="chain" id="PRO_5018638643" evidence="2">
    <location>
        <begin position="31"/>
        <end position="762"/>
    </location>
</feature>
<dbReference type="CDD" id="cd06257">
    <property type="entry name" value="DnaJ"/>
    <property type="match status" value="1"/>
</dbReference>
<dbReference type="PROSITE" id="PS50076">
    <property type="entry name" value="DNAJ_2"/>
    <property type="match status" value="1"/>
</dbReference>
<comment type="caution">
    <text evidence="4">The sequence shown here is derived from an EMBL/GenBank/DDBJ whole genome shotgun (WGS) entry which is preliminary data.</text>
</comment>
<dbReference type="PRINTS" id="PR00625">
    <property type="entry name" value="JDOMAIN"/>
</dbReference>
<dbReference type="InterPro" id="IPR050817">
    <property type="entry name" value="DjlA_DnaK_co-chaperone"/>
</dbReference>
<dbReference type="Pfam" id="PF00226">
    <property type="entry name" value="DnaJ"/>
    <property type="match status" value="1"/>
</dbReference>
<keyword evidence="5" id="KW-1185">Reference proteome</keyword>
<proteinExistence type="predicted"/>
<dbReference type="EMBL" id="MKKU01000039">
    <property type="protein sequence ID" value="RNF26498.1"/>
    <property type="molecule type" value="Genomic_DNA"/>
</dbReference>
<dbReference type="Proteomes" id="UP000284403">
    <property type="component" value="Unassembled WGS sequence"/>
</dbReference>
<evidence type="ECO:0000259" key="3">
    <source>
        <dbReference type="PROSITE" id="PS50076"/>
    </source>
</evidence>
<dbReference type="InterPro" id="IPR001623">
    <property type="entry name" value="DnaJ_domain"/>
</dbReference>
<sequence length="762" mass="85078">MGRQEQFLVTRLLLLAVVVALVFLSAQAQARLFRTAGSDDLYTRLGVSRGATKDEIRKAFRKLTREHHPDMQETYEAKEAAKAYMVRVLQAYKVLSDDVQRQDYDNFGTVPGEKLDTAEFSAQQIFEYFNQQPPILSKTRQLETLQTVERILHFRGNRLFLLQVYDDACDSCRWFASTWEGFVQSSLVEGGVVEMLRIDAYSAEGPSLLSALGLSYKGEVGVYAFIDGKTWPMPHLQTVVRSRSGRNAFTSLLDFVMSFFYDRYTEINSLKVENSTRALVEWLREERDAPDGLRVLLPPLTVESVALTLSYLYEGVAVVRSVPRAVLQDFVENYCGQPIEVRDRDGELLPMPEFIVVSLRQLDEVADAASTETSQVMRNCSGVNIGASAALSYRKANAFLREFLPPRHPGMANLTYVTSNSLYEVCRRHCLLWLRESCSEPPADVWKNALAGDYRPFVVGYVCLDGEPGLRDALPTSAHDTLVAIVDGDESSLHFLPHDPRPSQIAEALSRLLTEEQEKGPLRLTTPLSALMTSRPFYLSHVQYWYIKFRWIYSFVYPVFSNTYPFLMMLIIHKLLGRLNLLGNNTATTTTNNNNNNGSSSSSTNGNSGAAASSAQSATAKTTECGHAGTKGTTRNEKRLLPFTAGDLEAAKVGKGFLLLLFQPGEKGVPVLPPLAEDSRFALRLASPTDPIWAPWLSQHRQEEEEVALKREDASAEGEEELIVVAIRQGRMKATIKPSKAAMDTWLHDLLDGTITLATPLP</sequence>
<evidence type="ECO:0000256" key="1">
    <source>
        <dbReference type="SAM" id="MobiDB-lite"/>
    </source>
</evidence>
<dbReference type="InterPro" id="IPR036869">
    <property type="entry name" value="J_dom_sf"/>
</dbReference>
<feature type="compositionally biased region" description="Low complexity" evidence="1">
    <location>
        <begin position="589"/>
        <end position="623"/>
    </location>
</feature>